<dbReference type="Pfam" id="PF07758">
    <property type="entry name" value="DUF1614"/>
    <property type="match status" value="1"/>
</dbReference>
<sequence length="222" mass="22761">MRLPFAPLPLLLFVFVLGFLAAVVQIGVLTIAFDKLGLSAASAFALLLTSLLGSAVNLPLFAVSAERPAAEVVPPQLRRLLLVPAREFTGRTVIAVNVGGCLIPIAFSAYLLGHNPLPLLQVLTAVAGVAAISRLVSRPIPGLGIGMPMFVAPIGAALISMALNADASAPLAYISGTLGVLIGADLLRLNDMRRFGTPFASIGGAGTFDGIFLTGIVAVLLA</sequence>
<feature type="transmembrane region" description="Helical" evidence="1">
    <location>
        <begin position="39"/>
        <end position="61"/>
    </location>
</feature>
<dbReference type="InterPro" id="IPR011672">
    <property type="entry name" value="DUF1614"/>
</dbReference>
<evidence type="ECO:0000313" key="3">
    <source>
        <dbReference type="Proteomes" id="UP000179344"/>
    </source>
</evidence>
<proteinExistence type="predicted"/>
<keyword evidence="1" id="KW-0812">Transmembrane</keyword>
<keyword evidence="1" id="KW-1133">Transmembrane helix</keyword>
<protein>
    <recommendedName>
        <fullName evidence="4">DUF1614 domain-containing protein</fullName>
    </recommendedName>
</protein>
<evidence type="ECO:0000256" key="1">
    <source>
        <dbReference type="SAM" id="Phobius"/>
    </source>
</evidence>
<dbReference type="AlphaFoldDB" id="A0A1F6TC74"/>
<dbReference type="EMBL" id="MFST01000145">
    <property type="protein sequence ID" value="OGI42655.1"/>
    <property type="molecule type" value="Genomic_DNA"/>
</dbReference>
<name>A0A1F6TC74_9PROT</name>
<feature type="transmembrane region" description="Helical" evidence="1">
    <location>
        <begin position="169"/>
        <end position="187"/>
    </location>
</feature>
<reference evidence="2 3" key="1">
    <citation type="journal article" date="2016" name="Nat. Commun.">
        <title>Thousands of microbial genomes shed light on interconnected biogeochemical processes in an aquifer system.</title>
        <authorList>
            <person name="Anantharaman K."/>
            <person name="Brown C.T."/>
            <person name="Hug L.A."/>
            <person name="Sharon I."/>
            <person name="Castelle C.J."/>
            <person name="Probst A.J."/>
            <person name="Thomas B.C."/>
            <person name="Singh A."/>
            <person name="Wilkins M.J."/>
            <person name="Karaoz U."/>
            <person name="Brodie E.L."/>
            <person name="Williams K.H."/>
            <person name="Hubbard S.S."/>
            <person name="Banfield J.F."/>
        </authorList>
    </citation>
    <scope>NUCLEOTIDE SEQUENCE [LARGE SCALE GENOMIC DNA]</scope>
</reference>
<feature type="transmembrane region" description="Helical" evidence="1">
    <location>
        <begin position="199"/>
        <end position="221"/>
    </location>
</feature>
<feature type="transmembrane region" description="Helical" evidence="1">
    <location>
        <begin position="88"/>
        <end position="112"/>
    </location>
</feature>
<keyword evidence="1" id="KW-0472">Membrane</keyword>
<gene>
    <name evidence="2" type="ORF">A2V92_00110</name>
</gene>
<dbReference type="Proteomes" id="UP000179344">
    <property type="component" value="Unassembled WGS sequence"/>
</dbReference>
<evidence type="ECO:0008006" key="4">
    <source>
        <dbReference type="Google" id="ProtNLM"/>
    </source>
</evidence>
<accession>A0A1F6TC74</accession>
<evidence type="ECO:0000313" key="2">
    <source>
        <dbReference type="EMBL" id="OGI42655.1"/>
    </source>
</evidence>
<comment type="caution">
    <text evidence="2">The sequence shown here is derived from an EMBL/GenBank/DDBJ whole genome shotgun (WGS) entry which is preliminary data.</text>
</comment>
<feature type="transmembrane region" description="Helical" evidence="1">
    <location>
        <begin position="12"/>
        <end position="33"/>
    </location>
</feature>
<feature type="transmembrane region" description="Helical" evidence="1">
    <location>
        <begin position="143"/>
        <end position="163"/>
    </location>
</feature>
<organism evidence="2 3">
    <name type="scientific">Candidatus Muproteobacteria bacterium RBG_16_65_31</name>
    <dbReference type="NCBI Taxonomy" id="1817759"/>
    <lineage>
        <taxon>Bacteria</taxon>
        <taxon>Pseudomonadati</taxon>
        <taxon>Pseudomonadota</taxon>
        <taxon>Candidatus Muproteobacteria</taxon>
    </lineage>
</organism>
<feature type="transmembrane region" description="Helical" evidence="1">
    <location>
        <begin position="118"/>
        <end position="136"/>
    </location>
</feature>